<reference evidence="2 3" key="1">
    <citation type="submission" date="2019-11" db="EMBL/GenBank/DDBJ databases">
        <title>Whole genome sequence of Oryza granulata.</title>
        <authorList>
            <person name="Li W."/>
        </authorList>
    </citation>
    <scope>NUCLEOTIDE SEQUENCE [LARGE SCALE GENOMIC DNA]</scope>
    <source>
        <strain evidence="3">cv. Menghai</strain>
        <tissue evidence="2">Leaf</tissue>
    </source>
</reference>
<evidence type="ECO:0000313" key="2">
    <source>
        <dbReference type="EMBL" id="KAF0917107.1"/>
    </source>
</evidence>
<protein>
    <submittedName>
        <fullName evidence="2">Uncharacterized protein</fullName>
    </submittedName>
</protein>
<gene>
    <name evidence="2" type="ORF">E2562_016913</name>
</gene>
<dbReference type="AlphaFoldDB" id="A0A6G1DXB4"/>
<organism evidence="2 3">
    <name type="scientific">Oryza meyeriana var. granulata</name>
    <dbReference type="NCBI Taxonomy" id="110450"/>
    <lineage>
        <taxon>Eukaryota</taxon>
        <taxon>Viridiplantae</taxon>
        <taxon>Streptophyta</taxon>
        <taxon>Embryophyta</taxon>
        <taxon>Tracheophyta</taxon>
        <taxon>Spermatophyta</taxon>
        <taxon>Magnoliopsida</taxon>
        <taxon>Liliopsida</taxon>
        <taxon>Poales</taxon>
        <taxon>Poaceae</taxon>
        <taxon>BOP clade</taxon>
        <taxon>Oryzoideae</taxon>
        <taxon>Oryzeae</taxon>
        <taxon>Oryzinae</taxon>
        <taxon>Oryza</taxon>
        <taxon>Oryza meyeriana</taxon>
    </lineage>
</organism>
<feature type="region of interest" description="Disordered" evidence="1">
    <location>
        <begin position="144"/>
        <end position="184"/>
    </location>
</feature>
<proteinExistence type="predicted"/>
<evidence type="ECO:0000313" key="3">
    <source>
        <dbReference type="Proteomes" id="UP000479710"/>
    </source>
</evidence>
<feature type="compositionally biased region" description="Basic and acidic residues" evidence="1">
    <location>
        <begin position="175"/>
        <end position="184"/>
    </location>
</feature>
<keyword evidence="3" id="KW-1185">Reference proteome</keyword>
<evidence type="ECO:0000256" key="1">
    <source>
        <dbReference type="SAM" id="MobiDB-lite"/>
    </source>
</evidence>
<name>A0A6G1DXB4_9ORYZ</name>
<feature type="compositionally biased region" description="Gly residues" evidence="1">
    <location>
        <begin position="158"/>
        <end position="174"/>
    </location>
</feature>
<sequence>MRSEINLNGSSSVSSGIQAKEEKLMCHEAGPPRSTRRQLILRVCLVVMQTRCCNVSQPRNLFRRIFLGTHMAKHLLGELYLNSEVEVDRSVAALDLGDVPLCGMRKIKDAGCQSFTHLRKCEAAGAPTPRPRSSVEAAGALRTLHGRERPHGLTAGQGDNGEVGAGELTGGQGEGGERFAGKEDHWVVTLSN</sequence>
<accession>A0A6G1DXB4</accession>
<comment type="caution">
    <text evidence="2">The sequence shown here is derived from an EMBL/GenBank/DDBJ whole genome shotgun (WGS) entry which is preliminary data.</text>
</comment>
<dbReference type="EMBL" id="SPHZ02000005">
    <property type="protein sequence ID" value="KAF0917107.1"/>
    <property type="molecule type" value="Genomic_DNA"/>
</dbReference>
<dbReference type="Proteomes" id="UP000479710">
    <property type="component" value="Unassembled WGS sequence"/>
</dbReference>